<evidence type="ECO:0000256" key="1">
    <source>
        <dbReference type="ARBA" id="ARBA00022475"/>
    </source>
</evidence>
<keyword evidence="7" id="KW-0175">Coiled coil</keyword>
<proteinExistence type="inferred from homology"/>
<keyword evidence="5 7" id="KW-0472">Membrane</keyword>
<dbReference type="InterPro" id="IPR023081">
    <property type="entry name" value="Cell_div_FtsB"/>
</dbReference>
<comment type="similarity">
    <text evidence="7">Belongs to the FtsB family.</text>
</comment>
<evidence type="ECO:0000313" key="8">
    <source>
        <dbReference type="EMBL" id="ANO51093.1"/>
    </source>
</evidence>
<dbReference type="AlphaFoldDB" id="A0A193LF50"/>
<accession>A0A193LF50</accession>
<dbReference type="STRING" id="1548547.BA177_07655"/>
<comment type="subcellular location">
    <subcellularLocation>
        <location evidence="7">Cell inner membrane</location>
        <topology evidence="7">Single-pass type II membrane protein</topology>
    </subcellularLocation>
    <text evidence="7">Localizes to the division septum.</text>
</comment>
<keyword evidence="4 7" id="KW-1133">Transmembrane helix</keyword>
<evidence type="ECO:0000256" key="6">
    <source>
        <dbReference type="ARBA" id="ARBA00023306"/>
    </source>
</evidence>
<sequence>MRWVMYTLIVITIALQGQLWLADDGYRKTRNLSLAVAEQRQQNEALRERNAALDAEVLNLKNGRAAAEERARTDLGMIGKNETFFQVVPAKDITRH</sequence>
<gene>
    <name evidence="7" type="primary">ftsB</name>
    <name evidence="8" type="ORF">BA177_07655</name>
</gene>
<dbReference type="GO" id="GO:0030428">
    <property type="term" value="C:cell septum"/>
    <property type="evidence" value="ECO:0007669"/>
    <property type="project" value="TreeGrafter"/>
</dbReference>
<keyword evidence="1 7" id="KW-1003">Cell membrane</keyword>
<dbReference type="Pfam" id="PF04977">
    <property type="entry name" value="DivIC"/>
    <property type="match status" value="1"/>
</dbReference>
<evidence type="ECO:0000313" key="9">
    <source>
        <dbReference type="Proteomes" id="UP000092695"/>
    </source>
</evidence>
<evidence type="ECO:0000256" key="4">
    <source>
        <dbReference type="ARBA" id="ARBA00022989"/>
    </source>
</evidence>
<dbReference type="InterPro" id="IPR007060">
    <property type="entry name" value="FtsL/DivIC"/>
</dbReference>
<protein>
    <recommendedName>
        <fullName evidence="7">Cell division protein FtsB</fullName>
    </recommendedName>
</protein>
<evidence type="ECO:0000256" key="5">
    <source>
        <dbReference type="ARBA" id="ARBA00023136"/>
    </source>
</evidence>
<dbReference type="PANTHER" id="PTHR37485">
    <property type="entry name" value="CELL DIVISION PROTEIN FTSB"/>
    <property type="match status" value="1"/>
</dbReference>
<name>A0A193LF50_9GAMM</name>
<comment type="function">
    <text evidence="7">Essential cell division protein. May link together the upstream cell division proteins, which are predominantly cytoplasmic, with the downstream cell division proteins, which are predominantly periplasmic.</text>
</comment>
<keyword evidence="7" id="KW-0997">Cell inner membrane</keyword>
<dbReference type="RefSeq" id="WP_068615016.1">
    <property type="nucleotide sequence ID" value="NZ_CP016268.1"/>
</dbReference>
<evidence type="ECO:0000256" key="3">
    <source>
        <dbReference type="ARBA" id="ARBA00022692"/>
    </source>
</evidence>
<dbReference type="OrthoDB" id="7061211at2"/>
<keyword evidence="6 7" id="KW-0131">Cell cycle</keyword>
<dbReference type="GO" id="GO:0005886">
    <property type="term" value="C:plasma membrane"/>
    <property type="evidence" value="ECO:0007669"/>
    <property type="project" value="UniProtKB-SubCell"/>
</dbReference>
<reference evidence="8 9" key="1">
    <citation type="submission" date="2016-06" db="EMBL/GenBank/DDBJ databases">
        <title>Complete genome sequence of a deep-branching marine Gamma Proteobacterium Woeseia oceani type strain XK5.</title>
        <authorList>
            <person name="Mu D."/>
            <person name="Du Z."/>
        </authorList>
    </citation>
    <scope>NUCLEOTIDE SEQUENCE [LARGE SCALE GENOMIC DNA]</scope>
    <source>
        <strain evidence="8 9">XK5</strain>
    </source>
</reference>
<dbReference type="PANTHER" id="PTHR37485:SF1">
    <property type="entry name" value="CELL DIVISION PROTEIN FTSB"/>
    <property type="match status" value="1"/>
</dbReference>
<comment type="subunit">
    <text evidence="7">Part of a complex composed of FtsB, FtsL and FtsQ.</text>
</comment>
<feature type="coiled-coil region" evidence="7">
    <location>
        <begin position="29"/>
        <end position="70"/>
    </location>
</feature>
<keyword evidence="3 7" id="KW-0812">Transmembrane</keyword>
<dbReference type="GO" id="GO:0043093">
    <property type="term" value="P:FtsZ-dependent cytokinesis"/>
    <property type="evidence" value="ECO:0007669"/>
    <property type="project" value="UniProtKB-UniRule"/>
</dbReference>
<dbReference type="EMBL" id="CP016268">
    <property type="protein sequence ID" value="ANO51093.1"/>
    <property type="molecule type" value="Genomic_DNA"/>
</dbReference>
<evidence type="ECO:0000256" key="2">
    <source>
        <dbReference type="ARBA" id="ARBA00022618"/>
    </source>
</evidence>
<feature type="topological domain" description="Periplasmic" evidence="7">
    <location>
        <begin position="22"/>
        <end position="96"/>
    </location>
</feature>
<dbReference type="Proteomes" id="UP000092695">
    <property type="component" value="Chromosome"/>
</dbReference>
<organism evidence="8 9">
    <name type="scientific">Woeseia oceani</name>
    <dbReference type="NCBI Taxonomy" id="1548547"/>
    <lineage>
        <taxon>Bacteria</taxon>
        <taxon>Pseudomonadati</taxon>
        <taxon>Pseudomonadota</taxon>
        <taxon>Gammaproteobacteria</taxon>
        <taxon>Woeseiales</taxon>
        <taxon>Woeseiaceae</taxon>
        <taxon>Woeseia</taxon>
    </lineage>
</organism>
<dbReference type="GO" id="GO:0032153">
    <property type="term" value="C:cell division site"/>
    <property type="evidence" value="ECO:0007669"/>
    <property type="project" value="UniProtKB-UniRule"/>
</dbReference>
<keyword evidence="9" id="KW-1185">Reference proteome</keyword>
<dbReference type="HAMAP" id="MF_00599">
    <property type="entry name" value="FtsB"/>
    <property type="match status" value="1"/>
</dbReference>
<dbReference type="KEGG" id="woc:BA177_07655"/>
<keyword evidence="2 7" id="KW-0132">Cell division</keyword>
<feature type="topological domain" description="Cytoplasmic" evidence="7">
    <location>
        <begin position="1"/>
        <end position="3"/>
    </location>
</feature>
<evidence type="ECO:0000256" key="7">
    <source>
        <dbReference type="HAMAP-Rule" id="MF_00599"/>
    </source>
</evidence>